<dbReference type="GO" id="GO:0046872">
    <property type="term" value="F:metal ion binding"/>
    <property type="evidence" value="ECO:0007669"/>
    <property type="project" value="UniProtKB-KW"/>
</dbReference>
<feature type="domain" description="PDEase" evidence="3">
    <location>
        <begin position="58"/>
        <end position="377"/>
    </location>
</feature>
<keyword evidence="1" id="KW-0479">Metal-binding</keyword>
<dbReference type="Gene3D" id="1.10.1300.10">
    <property type="entry name" value="3'5'-cyclic nucleotide phosphodiesterase, catalytic domain"/>
    <property type="match status" value="1"/>
</dbReference>
<proteinExistence type="predicted"/>
<dbReference type="SUPFAM" id="SSF109604">
    <property type="entry name" value="HD-domain/PDEase-like"/>
    <property type="match status" value="1"/>
</dbReference>
<reference evidence="4 5" key="1">
    <citation type="submission" date="2011-10" db="EMBL/GenBank/DDBJ databases">
        <authorList>
            <person name="Genoscope - CEA"/>
        </authorList>
    </citation>
    <scope>NUCLEOTIDE SEQUENCE [LARGE SCALE GENOMIC DNA]</scope>
    <source>
        <strain evidence="4 5">RCC 1105</strain>
    </source>
</reference>
<dbReference type="PROSITE" id="PS51845">
    <property type="entry name" value="PDEASE_I_2"/>
    <property type="match status" value="1"/>
</dbReference>
<dbReference type="Pfam" id="PF00233">
    <property type="entry name" value="PDEase_I"/>
    <property type="match status" value="1"/>
</dbReference>
<dbReference type="InterPro" id="IPR002073">
    <property type="entry name" value="PDEase_catalytic_dom"/>
</dbReference>
<gene>
    <name evidence="4" type="ORF">Bathy01g02390</name>
</gene>
<sequence>MCVLCAIVNALEKAKKKIPLSFSNAKEEEKKNVEERLNGNTSSSLSFVDEIINEKKKKRVDTNKNVSKESLEEELKELRNWSFDAFTYASSKDKEFPLARLFMAAFDVFANGGVGERKREDVKEIFALINREKLFEFAQSIEHGYVGVDALPYHNVAHGCEVVHATFAILTDVITEETVMDPLSVFSLLVAAIGHDCYHPGCDNATLAKDRVDIKRRYNGQSLSEMVSCEVTLELLRRSGALQSDDGLTTSQIAFVEDVVATSILSTDLSKHEENLKKNTAENAAQIVLKSADLAHFARPREVHLKWVHAAMDEQRRNTKRQVGVKDGHVDWKNQVFFAETFVLPTFATLSGNVSVGSTPMYEYAKTNVEKSRELIV</sequence>
<protein>
    <submittedName>
        <fullName evidence="4">3'5'-cyclic nucleotide phosphodiesterase family protein</fullName>
    </submittedName>
</protein>
<dbReference type="EMBL" id="FO082278">
    <property type="protein sequence ID" value="CCO14581.1"/>
    <property type="molecule type" value="Genomic_DNA"/>
</dbReference>
<evidence type="ECO:0000256" key="2">
    <source>
        <dbReference type="ARBA" id="ARBA00022801"/>
    </source>
</evidence>
<accession>K8EA38</accession>
<evidence type="ECO:0000313" key="4">
    <source>
        <dbReference type="EMBL" id="CCO14581.1"/>
    </source>
</evidence>
<dbReference type="STRING" id="41875.K8EA38"/>
<evidence type="ECO:0000313" key="5">
    <source>
        <dbReference type="Proteomes" id="UP000198341"/>
    </source>
</evidence>
<dbReference type="OrthoDB" id="546632at2759"/>
<dbReference type="Proteomes" id="UP000198341">
    <property type="component" value="Chromosome 1"/>
</dbReference>
<keyword evidence="2" id="KW-0378">Hydrolase</keyword>
<keyword evidence="5" id="KW-1185">Reference proteome</keyword>
<dbReference type="AlphaFoldDB" id="K8EA38"/>
<dbReference type="RefSeq" id="XP_007515702.1">
    <property type="nucleotide sequence ID" value="XM_007515640.1"/>
</dbReference>
<organism evidence="4 5">
    <name type="scientific">Bathycoccus prasinos</name>
    <dbReference type="NCBI Taxonomy" id="41875"/>
    <lineage>
        <taxon>Eukaryota</taxon>
        <taxon>Viridiplantae</taxon>
        <taxon>Chlorophyta</taxon>
        <taxon>Mamiellophyceae</taxon>
        <taxon>Mamiellales</taxon>
        <taxon>Bathycoccaceae</taxon>
        <taxon>Bathycoccus</taxon>
    </lineage>
</organism>
<dbReference type="eggNOG" id="KOG3688">
    <property type="taxonomic scope" value="Eukaryota"/>
</dbReference>
<evidence type="ECO:0000256" key="1">
    <source>
        <dbReference type="ARBA" id="ARBA00022723"/>
    </source>
</evidence>
<dbReference type="GO" id="GO:0007165">
    <property type="term" value="P:signal transduction"/>
    <property type="evidence" value="ECO:0007669"/>
    <property type="project" value="InterPro"/>
</dbReference>
<dbReference type="PANTHER" id="PTHR11347">
    <property type="entry name" value="CYCLIC NUCLEOTIDE PHOSPHODIESTERASE"/>
    <property type="match status" value="1"/>
</dbReference>
<dbReference type="InterPro" id="IPR036971">
    <property type="entry name" value="PDEase_catalytic_dom_sf"/>
</dbReference>
<evidence type="ECO:0000259" key="3">
    <source>
        <dbReference type="PROSITE" id="PS51845"/>
    </source>
</evidence>
<name>K8EA38_9CHLO</name>
<dbReference type="GO" id="GO:0004114">
    <property type="term" value="F:3',5'-cyclic-nucleotide phosphodiesterase activity"/>
    <property type="evidence" value="ECO:0007669"/>
    <property type="project" value="InterPro"/>
</dbReference>
<dbReference type="KEGG" id="bpg:Bathy01g02390"/>
<dbReference type="GeneID" id="19017974"/>